<organism evidence="1 2">
    <name type="scientific">Streptomyces chisholmiae</name>
    <dbReference type="NCBI Taxonomy" id="3075540"/>
    <lineage>
        <taxon>Bacteria</taxon>
        <taxon>Bacillati</taxon>
        <taxon>Actinomycetota</taxon>
        <taxon>Actinomycetes</taxon>
        <taxon>Kitasatosporales</taxon>
        <taxon>Streptomycetaceae</taxon>
        <taxon>Streptomyces</taxon>
    </lineage>
</organism>
<keyword evidence="2" id="KW-1185">Reference proteome</keyword>
<evidence type="ECO:0000313" key="1">
    <source>
        <dbReference type="EMBL" id="MDT0267921.1"/>
    </source>
</evidence>
<gene>
    <name evidence="1" type="ORF">RM844_16700</name>
</gene>
<dbReference type="EMBL" id="JAVREO010000009">
    <property type="protein sequence ID" value="MDT0267921.1"/>
    <property type="molecule type" value="Genomic_DNA"/>
</dbReference>
<dbReference type="Gene3D" id="3.40.50.720">
    <property type="entry name" value="NAD(P)-binding Rossmann-like Domain"/>
    <property type="match status" value="1"/>
</dbReference>
<evidence type="ECO:0000313" key="2">
    <source>
        <dbReference type="Proteomes" id="UP001183410"/>
    </source>
</evidence>
<protein>
    <submittedName>
        <fullName evidence="1">Uncharacterized protein</fullName>
    </submittedName>
</protein>
<dbReference type="RefSeq" id="WP_311668001.1">
    <property type="nucleotide sequence ID" value="NZ_JAVREO010000009.1"/>
</dbReference>
<dbReference type="InterPro" id="IPR036291">
    <property type="entry name" value="NAD(P)-bd_dom_sf"/>
</dbReference>
<proteinExistence type="predicted"/>
<name>A0ABU2JT36_9ACTN</name>
<reference evidence="2" key="1">
    <citation type="submission" date="2023-07" db="EMBL/GenBank/DDBJ databases">
        <title>30 novel species of actinomycetes from the DSMZ collection.</title>
        <authorList>
            <person name="Nouioui I."/>
        </authorList>
    </citation>
    <scope>NUCLEOTIDE SEQUENCE [LARGE SCALE GENOMIC DNA]</scope>
    <source>
        <strain evidence="2">DSM 44915</strain>
    </source>
</reference>
<accession>A0ABU2JT36</accession>
<sequence>MADLVAEQYPGTRFVERPMPPGDPIGGYASTHRLTAVLGWRPRITIGEGVSRYANWLARTPEAIPAWLRDESEATPTRPVR</sequence>
<comment type="caution">
    <text evidence="1">The sequence shown here is derived from an EMBL/GenBank/DDBJ whole genome shotgun (WGS) entry which is preliminary data.</text>
</comment>
<dbReference type="SUPFAM" id="SSF51735">
    <property type="entry name" value="NAD(P)-binding Rossmann-fold domains"/>
    <property type="match status" value="1"/>
</dbReference>
<dbReference type="Proteomes" id="UP001183410">
    <property type="component" value="Unassembled WGS sequence"/>
</dbReference>